<evidence type="ECO:0000313" key="2">
    <source>
        <dbReference type="Proteomes" id="UP000673375"/>
    </source>
</evidence>
<organism evidence="1 2">
    <name type="scientific">Enterococcus larvae</name>
    <dbReference type="NCBI Taxonomy" id="2794352"/>
    <lineage>
        <taxon>Bacteria</taxon>
        <taxon>Bacillati</taxon>
        <taxon>Bacillota</taxon>
        <taxon>Bacilli</taxon>
        <taxon>Lactobacillales</taxon>
        <taxon>Enterococcaceae</taxon>
        <taxon>Enterococcus</taxon>
    </lineage>
</organism>
<name>A0ABS4CEL6_9ENTE</name>
<keyword evidence="2" id="KW-1185">Reference proteome</keyword>
<evidence type="ECO:0000313" key="1">
    <source>
        <dbReference type="EMBL" id="MBP1044818.1"/>
    </source>
</evidence>
<dbReference type="SUPFAM" id="SSF53474">
    <property type="entry name" value="alpha/beta-Hydrolases"/>
    <property type="match status" value="1"/>
</dbReference>
<reference evidence="1 2" key="1">
    <citation type="submission" date="2020-12" db="EMBL/GenBank/DDBJ databases">
        <title>Vagococcus allomyrinae sp. nov. and Enterococcus lavae sp. nov., isolated from the larvae of Allomyrina dichotoma.</title>
        <authorList>
            <person name="Lee S.D."/>
        </authorList>
    </citation>
    <scope>NUCLEOTIDE SEQUENCE [LARGE SCALE GENOMIC DNA]</scope>
    <source>
        <strain evidence="1 2">BWM-S5</strain>
    </source>
</reference>
<proteinExistence type="predicted"/>
<dbReference type="InterPro" id="IPR029058">
    <property type="entry name" value="AB_hydrolase_fold"/>
</dbReference>
<dbReference type="RefSeq" id="WP_209555617.1">
    <property type="nucleotide sequence ID" value="NZ_JAEDXU010000001.1"/>
</dbReference>
<accession>A0ABS4CEL6</accession>
<keyword evidence="1" id="KW-0378">Hydrolase</keyword>
<dbReference type="Proteomes" id="UP000673375">
    <property type="component" value="Unassembled WGS sequence"/>
</dbReference>
<dbReference type="EMBL" id="JAEDXU010000001">
    <property type="protein sequence ID" value="MBP1044818.1"/>
    <property type="molecule type" value="Genomic_DNA"/>
</dbReference>
<dbReference type="GO" id="GO:0016787">
    <property type="term" value="F:hydrolase activity"/>
    <property type="evidence" value="ECO:0007669"/>
    <property type="project" value="UniProtKB-KW"/>
</dbReference>
<protein>
    <submittedName>
        <fullName evidence="1">Alpha/beta hydrolase</fullName>
    </submittedName>
</protein>
<gene>
    <name evidence="1" type="ORF">I6N96_00895</name>
</gene>
<dbReference type="Gene3D" id="3.40.50.1820">
    <property type="entry name" value="alpha/beta hydrolase"/>
    <property type="match status" value="1"/>
</dbReference>
<sequence>MEKKNFNIGNIPAVLYGRSAEKVFLFVHGQSGNKEEAEQFAAVAAEKGWQVLSIDLPEHGERKAESGFVPWIVVPELQLVWQYIETHWQRFGLRGNSIGVWFSLLALRDKEIEQSLFVSPILDMEQLIRKMMRWADVSEEQLETEKIIQTDFGQELSWEYLTFARQNQINKWKSPSAILYGDQDNLTDHETITAFSLKFQCDLTVMEDGEHWFHTMDQLIFLTNWLKESVGNK</sequence>
<comment type="caution">
    <text evidence="1">The sequence shown here is derived from an EMBL/GenBank/DDBJ whole genome shotgun (WGS) entry which is preliminary data.</text>
</comment>